<comment type="similarity">
    <text evidence="1">Belongs to the SCC3 family.</text>
</comment>
<dbReference type="InterPro" id="IPR016024">
    <property type="entry name" value="ARM-type_fold"/>
</dbReference>
<keyword evidence="4" id="KW-1185">Reference proteome</keyword>
<dbReference type="Pfam" id="PF21581">
    <property type="entry name" value="SCD"/>
    <property type="match status" value="1"/>
</dbReference>
<reference evidence="3" key="2">
    <citation type="submission" date="2025-09" db="UniProtKB">
        <authorList>
            <consortium name="Ensembl"/>
        </authorList>
    </citation>
    <scope>IDENTIFICATION</scope>
</reference>
<dbReference type="GO" id="GO:0008278">
    <property type="term" value="C:cohesin complex"/>
    <property type="evidence" value="ECO:0007669"/>
    <property type="project" value="TreeGrafter"/>
</dbReference>
<dbReference type="GO" id="GO:0005634">
    <property type="term" value="C:nucleus"/>
    <property type="evidence" value="ECO:0007669"/>
    <property type="project" value="TreeGrafter"/>
</dbReference>
<dbReference type="GO" id="GO:0000785">
    <property type="term" value="C:chromatin"/>
    <property type="evidence" value="ECO:0007669"/>
    <property type="project" value="TreeGrafter"/>
</dbReference>
<evidence type="ECO:0000259" key="2">
    <source>
        <dbReference type="PROSITE" id="PS51425"/>
    </source>
</evidence>
<dbReference type="InterPro" id="IPR020839">
    <property type="entry name" value="SCD"/>
</dbReference>
<evidence type="ECO:0000313" key="3">
    <source>
        <dbReference type="Ensembl" id="ENSHCOP00000024609.1"/>
    </source>
</evidence>
<reference evidence="3" key="1">
    <citation type="submission" date="2025-08" db="UniProtKB">
        <authorList>
            <consortium name="Ensembl"/>
        </authorList>
    </citation>
    <scope>IDENTIFICATION</scope>
</reference>
<feature type="domain" description="SCD" evidence="2">
    <location>
        <begin position="15"/>
        <end position="100"/>
    </location>
</feature>
<dbReference type="PANTHER" id="PTHR11199">
    <property type="entry name" value="STROMAL ANTIGEN"/>
    <property type="match status" value="1"/>
</dbReference>
<dbReference type="SUPFAM" id="SSF48371">
    <property type="entry name" value="ARM repeat"/>
    <property type="match status" value="1"/>
</dbReference>
<accession>A0A3Q2Z1V4</accession>
<dbReference type="GO" id="GO:0003682">
    <property type="term" value="F:chromatin binding"/>
    <property type="evidence" value="ECO:0007669"/>
    <property type="project" value="TreeGrafter"/>
</dbReference>
<evidence type="ECO:0000256" key="1">
    <source>
        <dbReference type="ARBA" id="ARBA00005486"/>
    </source>
</evidence>
<sequence length="121" mass="14321">MFLECVRKPEAKINLYVWSSDVHPEIRSICAEELGRWMRLYSSVFLNDTYLKYMDWMSYDKIPDVRLKCVLGLQSLYGDPIVLPHLDLFTSRFKDRMISMTLDKDHEVALQTMKLLLLISK</sequence>
<dbReference type="PROSITE" id="PS51425">
    <property type="entry name" value="SCD"/>
    <property type="match status" value="1"/>
</dbReference>
<evidence type="ECO:0000313" key="4">
    <source>
        <dbReference type="Proteomes" id="UP000264820"/>
    </source>
</evidence>
<dbReference type="GO" id="GO:0007062">
    <property type="term" value="P:sister chromatid cohesion"/>
    <property type="evidence" value="ECO:0007669"/>
    <property type="project" value="TreeGrafter"/>
</dbReference>
<proteinExistence type="inferred from homology"/>
<dbReference type="STRING" id="109280.ENSHCOP00000024609"/>
<dbReference type="OMA" id="CICMEEL"/>
<organism evidence="3 4">
    <name type="scientific">Hippocampus comes</name>
    <name type="common">Tiger tail seahorse</name>
    <dbReference type="NCBI Taxonomy" id="109280"/>
    <lineage>
        <taxon>Eukaryota</taxon>
        <taxon>Metazoa</taxon>
        <taxon>Chordata</taxon>
        <taxon>Craniata</taxon>
        <taxon>Vertebrata</taxon>
        <taxon>Euteleostomi</taxon>
        <taxon>Actinopterygii</taxon>
        <taxon>Neopterygii</taxon>
        <taxon>Teleostei</taxon>
        <taxon>Neoteleostei</taxon>
        <taxon>Acanthomorphata</taxon>
        <taxon>Syngnathiaria</taxon>
        <taxon>Syngnathiformes</taxon>
        <taxon>Syngnathoidei</taxon>
        <taxon>Syngnathidae</taxon>
        <taxon>Hippocampus</taxon>
    </lineage>
</organism>
<dbReference type="AlphaFoldDB" id="A0A3Q2Z1V4"/>
<dbReference type="InterPro" id="IPR039662">
    <property type="entry name" value="Cohesin_Scc3/SA"/>
</dbReference>
<protein>
    <recommendedName>
        <fullName evidence="2">SCD domain-containing protein</fullName>
    </recommendedName>
</protein>
<name>A0A3Q2Z1V4_HIPCM</name>
<dbReference type="PANTHER" id="PTHR11199:SF2">
    <property type="entry name" value="COHESIN SUBUNIT SA"/>
    <property type="match status" value="1"/>
</dbReference>
<dbReference type="GeneTree" id="ENSGT00950000182972"/>
<dbReference type="Proteomes" id="UP000264820">
    <property type="component" value="Unplaced"/>
</dbReference>
<dbReference type="Ensembl" id="ENSHCOT00000017988.1">
    <property type="protein sequence ID" value="ENSHCOP00000024609.1"/>
    <property type="gene ID" value="ENSHCOG00000014097.1"/>
</dbReference>